<evidence type="ECO:0000259" key="3">
    <source>
        <dbReference type="Pfam" id="PF19040"/>
    </source>
</evidence>
<keyword evidence="1" id="KW-1133">Transmembrane helix</keyword>
<evidence type="ECO:0008006" key="6">
    <source>
        <dbReference type="Google" id="ProtNLM"/>
    </source>
</evidence>
<dbReference type="Pfam" id="PF01757">
    <property type="entry name" value="Acyl_transf_3"/>
    <property type="match status" value="1"/>
</dbReference>
<feature type="transmembrane region" description="Helical" evidence="1">
    <location>
        <begin position="261"/>
        <end position="284"/>
    </location>
</feature>
<dbReference type="InterPro" id="IPR043968">
    <property type="entry name" value="SGNH"/>
</dbReference>
<evidence type="ECO:0000256" key="1">
    <source>
        <dbReference type="SAM" id="Phobius"/>
    </source>
</evidence>
<feature type="transmembrane region" description="Helical" evidence="1">
    <location>
        <begin position="290"/>
        <end position="308"/>
    </location>
</feature>
<feature type="domain" description="Acyltransferase 3" evidence="2">
    <location>
        <begin position="10"/>
        <end position="309"/>
    </location>
</feature>
<name>A0A6S7C9B5_9BURK</name>
<keyword evidence="5" id="KW-1185">Reference proteome</keyword>
<feature type="transmembrane region" description="Helical" evidence="1">
    <location>
        <begin position="320"/>
        <end position="340"/>
    </location>
</feature>
<protein>
    <recommendedName>
        <fullName evidence="6">O-acetyltransferase OatA</fullName>
    </recommendedName>
</protein>
<evidence type="ECO:0000313" key="5">
    <source>
        <dbReference type="Proteomes" id="UP000494115"/>
    </source>
</evidence>
<accession>A0A6S7C9B5</accession>
<feature type="domain" description="SGNH" evidence="3">
    <location>
        <begin position="379"/>
        <end position="627"/>
    </location>
</feature>
<dbReference type="GO" id="GO:0016747">
    <property type="term" value="F:acyltransferase activity, transferring groups other than amino-acyl groups"/>
    <property type="evidence" value="ECO:0007669"/>
    <property type="project" value="InterPro"/>
</dbReference>
<dbReference type="Pfam" id="PF19040">
    <property type="entry name" value="SGNH"/>
    <property type="match status" value="1"/>
</dbReference>
<reference evidence="4 5" key="1">
    <citation type="submission" date="2020-04" db="EMBL/GenBank/DDBJ databases">
        <authorList>
            <person name="De Canck E."/>
        </authorList>
    </citation>
    <scope>NUCLEOTIDE SEQUENCE [LARGE SCALE GENOMIC DNA]</scope>
    <source>
        <strain evidence="4 5">LMG 28138</strain>
    </source>
</reference>
<keyword evidence="1" id="KW-0812">Transmembrane</keyword>
<feature type="transmembrane region" description="Helical" evidence="1">
    <location>
        <begin position="113"/>
        <end position="135"/>
    </location>
</feature>
<sequence length="648" mass="72042">MYHAFPALLPAGFIGVDIFFVISGYLISSIIFKGLEAGTFTFAGFYGRRVKRIFPALFLVLAFTYAVGWFFSLPDDFKRLGQHIAGGAGFASNFVLLGETGYFDTSADLKPLLHLWSLGIEEQFYIFWPLLAYGVYRTKGRFWLLAALIAIASFGFDVHLTHSDAVSAFYLPHSRAWELLVGALLACVMMRARSFPTTLRANALSAAGIALLIIAEFRINGSSRFPGWWALLPTVGAALLISAGPTAWLNRVVLSNRIAVLVGLISFPLYLWHWPLLVFARIGYAGTPPSVARVGVVLVSLLLSWLTYRIVEMPIRRRGLVGLKVASLCTLTLAIGYAGINTYHRDGLEFRTVARANRDLTTALNYNYWTSANCTRRYAVEPCMMNSDHPEVMLLGDSHVNHFYPGLAANPVSPKIINVNTCLPLDGVKLSVAKNQAAYACTNRDNFSFNRRVLEDYPSIKVIVISGWWKENLDGGNPTQAFKDTWGEIDFTSKIPSDAGLDRTELIFRGLSRTISYLEARHLKVVFVPDTPYIEDDMRTYCAIGNPLRAYSDCSMSRSKFEAGLGSENAMVNRLKQAHPDLIVFDARQYFCDSDRCYLSRNHHFLYRNENHLSVYGSALVAQHLAPLLATLVSSGPVKAVSASLTRQ</sequence>
<dbReference type="Proteomes" id="UP000494115">
    <property type="component" value="Unassembled WGS sequence"/>
</dbReference>
<keyword evidence="1" id="KW-0472">Membrane</keyword>
<feature type="transmembrane region" description="Helical" evidence="1">
    <location>
        <begin position="53"/>
        <end position="71"/>
    </location>
</feature>
<dbReference type="GO" id="GO:0016020">
    <property type="term" value="C:membrane"/>
    <property type="evidence" value="ECO:0007669"/>
    <property type="project" value="TreeGrafter"/>
</dbReference>
<dbReference type="InterPro" id="IPR002656">
    <property type="entry name" value="Acyl_transf_3_dom"/>
</dbReference>
<dbReference type="AlphaFoldDB" id="A0A6S7C9B5"/>
<organism evidence="4 5">
    <name type="scientific">Pararobbsia alpina</name>
    <dbReference type="NCBI Taxonomy" id="621374"/>
    <lineage>
        <taxon>Bacteria</taxon>
        <taxon>Pseudomonadati</taxon>
        <taxon>Pseudomonadota</taxon>
        <taxon>Betaproteobacteria</taxon>
        <taxon>Burkholderiales</taxon>
        <taxon>Burkholderiaceae</taxon>
        <taxon>Pararobbsia</taxon>
    </lineage>
</organism>
<feature type="transmembrane region" description="Helical" evidence="1">
    <location>
        <begin position="12"/>
        <end position="32"/>
    </location>
</feature>
<gene>
    <name evidence="4" type="ORF">LMG28138_05442</name>
</gene>
<dbReference type="EMBL" id="CADIKM010000060">
    <property type="protein sequence ID" value="CAB3804011.1"/>
    <property type="molecule type" value="Genomic_DNA"/>
</dbReference>
<dbReference type="InterPro" id="IPR050879">
    <property type="entry name" value="Acyltransferase_3"/>
</dbReference>
<feature type="transmembrane region" description="Helical" evidence="1">
    <location>
        <begin position="174"/>
        <end position="192"/>
    </location>
</feature>
<evidence type="ECO:0000259" key="2">
    <source>
        <dbReference type="Pfam" id="PF01757"/>
    </source>
</evidence>
<feature type="transmembrane region" description="Helical" evidence="1">
    <location>
        <begin position="227"/>
        <end position="249"/>
    </location>
</feature>
<dbReference type="PANTHER" id="PTHR23028">
    <property type="entry name" value="ACETYLTRANSFERASE"/>
    <property type="match status" value="1"/>
</dbReference>
<feature type="transmembrane region" description="Helical" evidence="1">
    <location>
        <begin position="142"/>
        <end position="162"/>
    </location>
</feature>
<dbReference type="GO" id="GO:0009103">
    <property type="term" value="P:lipopolysaccharide biosynthetic process"/>
    <property type="evidence" value="ECO:0007669"/>
    <property type="project" value="TreeGrafter"/>
</dbReference>
<dbReference type="PANTHER" id="PTHR23028:SF53">
    <property type="entry name" value="ACYL_TRANSF_3 DOMAIN-CONTAINING PROTEIN"/>
    <property type="match status" value="1"/>
</dbReference>
<feature type="transmembrane region" description="Helical" evidence="1">
    <location>
        <begin position="199"/>
        <end position="215"/>
    </location>
</feature>
<evidence type="ECO:0000313" key="4">
    <source>
        <dbReference type="EMBL" id="CAB3804011.1"/>
    </source>
</evidence>
<proteinExistence type="predicted"/>